<evidence type="ECO:0000256" key="12">
    <source>
        <dbReference type="SAM" id="SignalP"/>
    </source>
</evidence>
<comment type="catalytic activity">
    <reaction evidence="1">
        <text>Random endo-hydrolysis of N-acetyl-beta-D-glucosaminide (1-&gt;4)-beta-linkages in chitin and chitodextrins.</text>
        <dbReference type="EC" id="3.2.1.14"/>
    </reaction>
</comment>
<dbReference type="EMBL" id="MU864444">
    <property type="protein sequence ID" value="KAK4185643.1"/>
    <property type="molecule type" value="Genomic_DNA"/>
</dbReference>
<evidence type="ECO:0000256" key="11">
    <source>
        <dbReference type="RuleBase" id="RU004453"/>
    </source>
</evidence>
<name>A0AAN6WNY1_9PEZI</name>
<evidence type="ECO:0000256" key="10">
    <source>
        <dbReference type="RuleBase" id="RU000489"/>
    </source>
</evidence>
<gene>
    <name evidence="14" type="ORF">QBC35DRAFT_556086</name>
</gene>
<dbReference type="PROSITE" id="PS01095">
    <property type="entry name" value="GH18_1"/>
    <property type="match status" value="1"/>
</dbReference>
<dbReference type="Proteomes" id="UP001302126">
    <property type="component" value="Unassembled WGS sequence"/>
</dbReference>
<dbReference type="PANTHER" id="PTHR45708">
    <property type="entry name" value="ENDOCHITINASE"/>
    <property type="match status" value="1"/>
</dbReference>
<comment type="caution">
    <text evidence="14">The sequence shown here is derived from an EMBL/GenBank/DDBJ whole genome shotgun (WGS) entry which is preliminary data.</text>
</comment>
<comment type="similarity">
    <text evidence="11">Belongs to the glycosyl hydrolase 18 family.</text>
</comment>
<dbReference type="AlphaFoldDB" id="A0AAN6WNY1"/>
<dbReference type="GO" id="GO:0005576">
    <property type="term" value="C:extracellular region"/>
    <property type="evidence" value="ECO:0007669"/>
    <property type="project" value="UniProtKB-SubCell"/>
</dbReference>
<evidence type="ECO:0000256" key="1">
    <source>
        <dbReference type="ARBA" id="ARBA00000822"/>
    </source>
</evidence>
<keyword evidence="8 10" id="KW-0326">Glycosidase</keyword>
<dbReference type="InterPro" id="IPR017853">
    <property type="entry name" value="GH"/>
</dbReference>
<keyword evidence="9" id="KW-0624">Polysaccharide degradation</keyword>
<evidence type="ECO:0000256" key="5">
    <source>
        <dbReference type="ARBA" id="ARBA00022801"/>
    </source>
</evidence>
<dbReference type="Pfam" id="PF00704">
    <property type="entry name" value="Glyco_hydro_18"/>
    <property type="match status" value="1"/>
</dbReference>
<feature type="signal peptide" evidence="12">
    <location>
        <begin position="1"/>
        <end position="20"/>
    </location>
</feature>
<proteinExistence type="inferred from homology"/>
<evidence type="ECO:0000256" key="6">
    <source>
        <dbReference type="ARBA" id="ARBA00023024"/>
    </source>
</evidence>
<reference evidence="14" key="1">
    <citation type="journal article" date="2023" name="Mol. Phylogenet. Evol.">
        <title>Genome-scale phylogeny and comparative genomics of the fungal order Sordariales.</title>
        <authorList>
            <person name="Hensen N."/>
            <person name="Bonometti L."/>
            <person name="Westerberg I."/>
            <person name="Brannstrom I.O."/>
            <person name="Guillou S."/>
            <person name="Cros-Aarteil S."/>
            <person name="Calhoun S."/>
            <person name="Haridas S."/>
            <person name="Kuo A."/>
            <person name="Mondo S."/>
            <person name="Pangilinan J."/>
            <person name="Riley R."/>
            <person name="LaButti K."/>
            <person name="Andreopoulos B."/>
            <person name="Lipzen A."/>
            <person name="Chen C."/>
            <person name="Yan M."/>
            <person name="Daum C."/>
            <person name="Ng V."/>
            <person name="Clum A."/>
            <person name="Steindorff A."/>
            <person name="Ohm R.A."/>
            <person name="Martin F."/>
            <person name="Silar P."/>
            <person name="Natvig D.O."/>
            <person name="Lalanne C."/>
            <person name="Gautier V."/>
            <person name="Ament-Velasquez S.L."/>
            <person name="Kruys A."/>
            <person name="Hutchinson M.I."/>
            <person name="Powell A.J."/>
            <person name="Barry K."/>
            <person name="Miller A.N."/>
            <person name="Grigoriev I.V."/>
            <person name="Debuchy R."/>
            <person name="Gladieux P."/>
            <person name="Hiltunen Thoren M."/>
            <person name="Johannesson H."/>
        </authorList>
    </citation>
    <scope>NUCLEOTIDE SEQUENCE</scope>
    <source>
        <strain evidence="14">PSN309</strain>
    </source>
</reference>
<evidence type="ECO:0000259" key="13">
    <source>
        <dbReference type="PROSITE" id="PS51910"/>
    </source>
</evidence>
<dbReference type="PANTHER" id="PTHR45708:SF60">
    <property type="entry name" value="III CHITINASE, PUTATIVE (AFU_ORTHOLOGUE AFUA_5G03850)-RELATED"/>
    <property type="match status" value="1"/>
</dbReference>
<evidence type="ECO:0000256" key="2">
    <source>
        <dbReference type="ARBA" id="ARBA00004613"/>
    </source>
</evidence>
<keyword evidence="7" id="KW-0119">Carbohydrate metabolism</keyword>
<dbReference type="InterPro" id="IPR050542">
    <property type="entry name" value="Glycosyl_Hydrlase18_Chitinase"/>
</dbReference>
<organism evidence="14 15">
    <name type="scientific">Podospora australis</name>
    <dbReference type="NCBI Taxonomy" id="1536484"/>
    <lineage>
        <taxon>Eukaryota</taxon>
        <taxon>Fungi</taxon>
        <taxon>Dikarya</taxon>
        <taxon>Ascomycota</taxon>
        <taxon>Pezizomycotina</taxon>
        <taxon>Sordariomycetes</taxon>
        <taxon>Sordariomycetidae</taxon>
        <taxon>Sordariales</taxon>
        <taxon>Podosporaceae</taxon>
        <taxon>Podospora</taxon>
    </lineage>
</organism>
<protein>
    <recommendedName>
        <fullName evidence="3">chitinase</fullName>
        <ecNumber evidence="3">3.2.1.14</ecNumber>
    </recommendedName>
</protein>
<dbReference type="SUPFAM" id="SSF51445">
    <property type="entry name" value="(Trans)glycosidases"/>
    <property type="match status" value="1"/>
</dbReference>
<keyword evidence="6" id="KW-0146">Chitin degradation</keyword>
<evidence type="ECO:0000256" key="4">
    <source>
        <dbReference type="ARBA" id="ARBA00022525"/>
    </source>
</evidence>
<keyword evidence="5 10" id="KW-0378">Hydrolase</keyword>
<evidence type="ECO:0000256" key="3">
    <source>
        <dbReference type="ARBA" id="ARBA00012729"/>
    </source>
</evidence>
<evidence type="ECO:0000256" key="9">
    <source>
        <dbReference type="ARBA" id="ARBA00023326"/>
    </source>
</evidence>
<dbReference type="GO" id="GO:0008843">
    <property type="term" value="F:endochitinase activity"/>
    <property type="evidence" value="ECO:0007669"/>
    <property type="project" value="UniProtKB-EC"/>
</dbReference>
<dbReference type="InterPro" id="IPR001223">
    <property type="entry name" value="Glyco_hydro18_cat"/>
</dbReference>
<evidence type="ECO:0000256" key="8">
    <source>
        <dbReference type="ARBA" id="ARBA00023295"/>
    </source>
</evidence>
<evidence type="ECO:0000313" key="14">
    <source>
        <dbReference type="EMBL" id="KAK4185643.1"/>
    </source>
</evidence>
<reference evidence="14" key="2">
    <citation type="submission" date="2023-05" db="EMBL/GenBank/DDBJ databases">
        <authorList>
            <consortium name="Lawrence Berkeley National Laboratory"/>
            <person name="Steindorff A."/>
            <person name="Hensen N."/>
            <person name="Bonometti L."/>
            <person name="Westerberg I."/>
            <person name="Brannstrom I.O."/>
            <person name="Guillou S."/>
            <person name="Cros-Aarteil S."/>
            <person name="Calhoun S."/>
            <person name="Haridas S."/>
            <person name="Kuo A."/>
            <person name="Mondo S."/>
            <person name="Pangilinan J."/>
            <person name="Riley R."/>
            <person name="Labutti K."/>
            <person name="Andreopoulos B."/>
            <person name="Lipzen A."/>
            <person name="Chen C."/>
            <person name="Yanf M."/>
            <person name="Daum C."/>
            <person name="Ng V."/>
            <person name="Clum A."/>
            <person name="Ohm R."/>
            <person name="Martin F."/>
            <person name="Silar P."/>
            <person name="Natvig D."/>
            <person name="Lalanne C."/>
            <person name="Gautier V."/>
            <person name="Ament-Velasquez S.L."/>
            <person name="Kruys A."/>
            <person name="Hutchinson M.I."/>
            <person name="Powell A.J."/>
            <person name="Barry K."/>
            <person name="Miller A.N."/>
            <person name="Grigoriev I.V."/>
            <person name="Debuchy R."/>
            <person name="Gladieux P."/>
            <person name="Thoren M.H."/>
            <person name="Johannesson H."/>
        </authorList>
    </citation>
    <scope>NUCLEOTIDE SEQUENCE</scope>
    <source>
        <strain evidence="14">PSN309</strain>
    </source>
</reference>
<dbReference type="GO" id="GO:0000272">
    <property type="term" value="P:polysaccharide catabolic process"/>
    <property type="evidence" value="ECO:0007669"/>
    <property type="project" value="UniProtKB-KW"/>
</dbReference>
<keyword evidence="15" id="KW-1185">Reference proteome</keyword>
<evidence type="ECO:0000256" key="7">
    <source>
        <dbReference type="ARBA" id="ARBA00023277"/>
    </source>
</evidence>
<dbReference type="InterPro" id="IPR001579">
    <property type="entry name" value="Glyco_hydro_18_chit_AS"/>
</dbReference>
<dbReference type="GO" id="GO:0006032">
    <property type="term" value="P:chitin catabolic process"/>
    <property type="evidence" value="ECO:0007669"/>
    <property type="project" value="UniProtKB-KW"/>
</dbReference>
<comment type="subcellular location">
    <subcellularLocation>
        <location evidence="2">Secreted</location>
    </subcellularLocation>
</comment>
<evidence type="ECO:0000313" key="15">
    <source>
        <dbReference type="Proteomes" id="UP001302126"/>
    </source>
</evidence>
<keyword evidence="4" id="KW-0964">Secreted</keyword>
<keyword evidence="12" id="KW-0732">Signal</keyword>
<feature type="domain" description="GH18" evidence="13">
    <location>
        <begin position="37"/>
        <end position="317"/>
    </location>
</feature>
<dbReference type="PROSITE" id="PS51910">
    <property type="entry name" value="GH18_2"/>
    <property type="match status" value="1"/>
</dbReference>
<feature type="chain" id="PRO_5042869843" description="chitinase" evidence="12">
    <location>
        <begin position="21"/>
        <end position="358"/>
    </location>
</feature>
<dbReference type="Gene3D" id="3.20.20.80">
    <property type="entry name" value="Glycosidases"/>
    <property type="match status" value="1"/>
</dbReference>
<sequence length="358" mass="39805">MRFLQGAVLAAMSLLSVALAAPSVLPVALSAPALKPPRLVLYHQTTHDKKGNPISILPLICEDGISLTHLIVASFHINEGSVLTLNDYPPTSPLFRTLWNETKILQEAGVRVMGMIGGAAAGSFTQRTLDTRDKATWKRYYGQLRAVIKQYGLNGLDIDVEQPMSQLGISRLILQLRKDFGQDFEVSLAPVASALTKGANLSGFNYTALEQQLGDSIAFYNVQFYNGFGHMYSTHKFDRIMNHGWDPKRIVIGQLTHPIHGSSYVPFKTLKSTFTALRKKYGTIGGVMGWEYFHTMPGGLRRPWRWAQAMTEILQPKKLGIRISPQRAATLIQAWWESRQGSTEAPVNVDYMAMVNTV</sequence>
<dbReference type="EC" id="3.2.1.14" evidence="3"/>
<accession>A0AAN6WNY1</accession>